<dbReference type="AlphaFoldDB" id="M8CAI4"/>
<protein>
    <submittedName>
        <fullName evidence="2">Uncharacterized protein</fullName>
    </submittedName>
</protein>
<feature type="compositionally biased region" description="Low complexity" evidence="1">
    <location>
        <begin position="134"/>
        <end position="149"/>
    </location>
</feature>
<feature type="region of interest" description="Disordered" evidence="1">
    <location>
        <begin position="134"/>
        <end position="158"/>
    </location>
</feature>
<feature type="compositionally biased region" description="Polar residues" evidence="1">
    <location>
        <begin position="203"/>
        <end position="214"/>
    </location>
</feature>
<evidence type="ECO:0000313" key="2">
    <source>
        <dbReference type="EnsemblPlants" id="EMT12138"/>
    </source>
</evidence>
<name>M8CAI4_AEGTA</name>
<evidence type="ECO:0000256" key="1">
    <source>
        <dbReference type="SAM" id="MobiDB-lite"/>
    </source>
</evidence>
<dbReference type="EnsemblPlants" id="EMT12138">
    <property type="protein sequence ID" value="EMT12138"/>
    <property type="gene ID" value="F775_24460"/>
</dbReference>
<proteinExistence type="predicted"/>
<organism evidence="2">
    <name type="scientific">Aegilops tauschii</name>
    <name type="common">Tausch's goatgrass</name>
    <name type="synonym">Aegilops squarrosa</name>
    <dbReference type="NCBI Taxonomy" id="37682"/>
    <lineage>
        <taxon>Eukaryota</taxon>
        <taxon>Viridiplantae</taxon>
        <taxon>Streptophyta</taxon>
        <taxon>Embryophyta</taxon>
        <taxon>Tracheophyta</taxon>
        <taxon>Spermatophyta</taxon>
        <taxon>Magnoliopsida</taxon>
        <taxon>Liliopsida</taxon>
        <taxon>Poales</taxon>
        <taxon>Poaceae</taxon>
        <taxon>BOP clade</taxon>
        <taxon>Pooideae</taxon>
        <taxon>Triticodae</taxon>
        <taxon>Triticeae</taxon>
        <taxon>Triticinae</taxon>
        <taxon>Aegilops</taxon>
    </lineage>
</organism>
<feature type="region of interest" description="Disordered" evidence="1">
    <location>
        <begin position="184"/>
        <end position="218"/>
    </location>
</feature>
<accession>M8CAI4</accession>
<sequence length="280" mass="30282">MATPAPAGMGYSQASFYSSLGSSCWPCRGSGRSSSPLLRHVLAYPALRTAVISGPAAPPDVPAAAGPQPPSLYAGLCARSMATFTRTSSWRGDGDDGRRAPTLPCSRWMRVAPSFSPALLEEEVQEERFRSIEGARSASESRSSCTARSWTKGASSPADRCMKPLNCGRQLLPLEGPSSPIKYATEGVRGRPSPDYGPPIATSDPTWPGQTASDQNKRSWVQRPSVLVVNVYDLLTEKVVNFSLRLPAFDLLFLVTKRLQMKNNDLSVTNSQGHKLTYFL</sequence>
<reference evidence="2" key="1">
    <citation type="submission" date="2015-06" db="UniProtKB">
        <authorList>
            <consortium name="EnsemblPlants"/>
        </authorList>
    </citation>
    <scope>IDENTIFICATION</scope>
</reference>